<dbReference type="CDD" id="cd18808">
    <property type="entry name" value="SF1_C_Upf1"/>
    <property type="match status" value="1"/>
</dbReference>
<dbReference type="Pfam" id="PF13086">
    <property type="entry name" value="AAA_11"/>
    <property type="match status" value="1"/>
</dbReference>
<dbReference type="FunFam" id="3.40.50.300:FF:002863">
    <property type="entry name" value="Pre-mRNA-splicing factor cwf11"/>
    <property type="match status" value="1"/>
</dbReference>
<evidence type="ECO:0000256" key="2">
    <source>
        <dbReference type="SAM" id="MobiDB-lite"/>
    </source>
</evidence>
<protein>
    <recommendedName>
        <fullName evidence="11">Intron-binding protein aquarius</fullName>
    </recommendedName>
</protein>
<feature type="region of interest" description="Disordered" evidence="2">
    <location>
        <begin position="1414"/>
        <end position="1505"/>
    </location>
</feature>
<dbReference type="Pfam" id="PF21143">
    <property type="entry name" value="Aquarius_N_2nd"/>
    <property type="match status" value="1"/>
</dbReference>
<accession>A9V8U6</accession>
<dbReference type="Pfam" id="PF16399">
    <property type="entry name" value="Aquarius_N_1st"/>
    <property type="match status" value="1"/>
</dbReference>
<comment type="subcellular location">
    <subcellularLocation>
        <location evidence="1">Nucleus</location>
    </subcellularLocation>
</comment>
<name>A9V8U6_MONBE</name>
<evidence type="ECO:0000259" key="3">
    <source>
        <dbReference type="Pfam" id="PF12949"/>
    </source>
</evidence>
<dbReference type="SUPFAM" id="SSF52540">
    <property type="entry name" value="P-loop containing nucleoside triphosphate hydrolases"/>
    <property type="match status" value="1"/>
</dbReference>
<dbReference type="eggNOG" id="KOG1806">
    <property type="taxonomic scope" value="Eukaryota"/>
</dbReference>
<dbReference type="GO" id="GO:0003729">
    <property type="term" value="F:mRNA binding"/>
    <property type="evidence" value="ECO:0000318"/>
    <property type="project" value="GO_Central"/>
</dbReference>
<dbReference type="InterPro" id="IPR032174">
    <property type="entry name" value="Aquarius_N"/>
</dbReference>
<keyword evidence="1" id="KW-0507">mRNA processing</keyword>
<feature type="domain" description="DNA2/NAM7 helicase-like C-terminal" evidence="5">
    <location>
        <begin position="1148"/>
        <end position="1338"/>
    </location>
</feature>
<dbReference type="Proteomes" id="UP000001357">
    <property type="component" value="Unassembled WGS sequence"/>
</dbReference>
<dbReference type="Gene3D" id="3.40.50.300">
    <property type="entry name" value="P-loop containing nucleotide triphosphate hydrolases"/>
    <property type="match status" value="2"/>
</dbReference>
<dbReference type="Pfam" id="PF21144">
    <property type="entry name" value="Aquarius_N_3rd"/>
    <property type="match status" value="1"/>
</dbReference>
<evidence type="ECO:0000313" key="9">
    <source>
        <dbReference type="EMBL" id="EDQ85935.1"/>
    </source>
</evidence>
<dbReference type="PANTHER" id="PTHR10887:SF5">
    <property type="entry name" value="RNA HELICASE AQUARIUS"/>
    <property type="match status" value="1"/>
</dbReference>
<dbReference type="GO" id="GO:0071013">
    <property type="term" value="C:catalytic step 2 spliceosome"/>
    <property type="evidence" value="ECO:0000318"/>
    <property type="project" value="GO_Central"/>
</dbReference>
<reference evidence="9 10" key="1">
    <citation type="journal article" date="2008" name="Nature">
        <title>The genome of the choanoflagellate Monosiga brevicollis and the origin of metazoans.</title>
        <authorList>
            <consortium name="JGI Sequencing"/>
            <person name="King N."/>
            <person name="Westbrook M.J."/>
            <person name="Young S.L."/>
            <person name="Kuo A."/>
            <person name="Abedin M."/>
            <person name="Chapman J."/>
            <person name="Fairclough S."/>
            <person name="Hellsten U."/>
            <person name="Isogai Y."/>
            <person name="Letunic I."/>
            <person name="Marr M."/>
            <person name="Pincus D."/>
            <person name="Putnam N."/>
            <person name="Rokas A."/>
            <person name="Wright K.J."/>
            <person name="Zuzow R."/>
            <person name="Dirks W."/>
            <person name="Good M."/>
            <person name="Goodstein D."/>
            <person name="Lemons D."/>
            <person name="Li W."/>
            <person name="Lyons J.B."/>
            <person name="Morris A."/>
            <person name="Nichols S."/>
            <person name="Richter D.J."/>
            <person name="Salamov A."/>
            <person name="Bork P."/>
            <person name="Lim W.A."/>
            <person name="Manning G."/>
            <person name="Miller W.T."/>
            <person name="McGinnis W."/>
            <person name="Shapiro H."/>
            <person name="Tjian R."/>
            <person name="Grigoriev I.V."/>
            <person name="Rokhsar D."/>
        </authorList>
    </citation>
    <scope>NUCLEOTIDE SEQUENCE [LARGE SCALE GENOMIC DNA]</scope>
    <source>
        <strain evidence="10">MX1 / ATCC 50154</strain>
    </source>
</reference>
<feature type="domain" description="DNA2/NAM7 helicase helicase" evidence="4">
    <location>
        <begin position="834"/>
        <end position="1137"/>
    </location>
</feature>
<evidence type="ECO:0000256" key="1">
    <source>
        <dbReference type="PIRNR" id="PIRNR038901"/>
    </source>
</evidence>
<evidence type="ECO:0000259" key="7">
    <source>
        <dbReference type="Pfam" id="PF21143"/>
    </source>
</evidence>
<sequence length="1542" mass="175540">MHPPVRNRRACERELIAFVHVLGLYHGKRRPQREHLRGKSVGMRKITPIKSVTSHSAAGAMDAEAEVVTADDATTLLAKKYWAGDKVQAYNVEVVQQLFNDTLRQRNFSNAKISILENSGFLERYLWPNFDATAPREVVISILLMINEKYLEGQDALACIERTHPERFAALVDQALTIALEDATAATDKATIREQTTAVIFLIRCFQSLEKELVRKQVQPLVGLGTWRNLLPSRREQAFEQHPRLKKGWKAIHKKRAKLPADEQAALKEKEYFFGRLIAKFLDMVDTLDATRKTPQLQFCERTLELLVDVEALLTSRRYLNTVVQHLNVVTRCETAPIATATVGNLFGQLLQMLKFYVNFEIDDLSGEQLSEDTMTDIHYAHVKKLQTVAYRHYEELRELALRNVSSIDTRETFVAYMDQLSDERLRELCASLALIADPTAAGSADDEECPAMRLNSTAGLPRERLLQVLADRYQRRYSQLESINEMSLFPTEQTIWDTDIVPDELYVDACLALPKLHLQFLTLFDYLLRNLNLFNMESIYEIRMDLEDHLPRLQPYLGAYDEVKFAGWSKMAHPIDDFRVVAVAQPRVGESHPATVRADVVLKLDSVRDSIRQEWEALRRHDVGFLYGVVAVRGCEVEGMLDAQGQLIDEYADKAPTLSKSRERTFRLLLDPNQYQQDIEASMHGEGYDVYSTFNVFVRRNSKENNFKAVLETIRSLMNAQTVVPDWLHDIFLGYGDPGAAHYSKMPDQAKDVDFYDTFVDAEHLRESFPNHAVQFPEGAEAAPPPYKVAFEEPAEDKGKDANARALVKPYTTEMRGPYPQNVPRRNAIRFTPTQTEAIRSGIQHGLTVVVGPPGTGKTDVAVQIINNLYHAHPEQRTLIVTHSNQALNQLFEKIMALDIQEKHLLRLGRGEEQLNTTKDFTRYGRVNFILGHRMELLSEVKRLSETLEDISAQLEYTCETAGHFYIYHVEPRWKKYWAALPADDSQATAEDLQRLAATFPFHAFFANAQQPLFAGQSYAQDVEMARGCQHYIDDIFNTLSEYRAFELLHKNKDRTRYLMVKEARIIAMTCTYAALMREDLASYGFRYDNIVMEESAQILEVETFIPLVLQNPQDGRNLLKRVTLIGDHNQLPPVIRNPAFKKFCNLEQSMFTRFVRLGVPHVQLDAQGRMRPSMADLYRWNYTNLNDLPHIGARPEFAVANPGFRYEYQLIDVGDYQGKGEMVPSPHFIQNLGEAEYVVATYMYMRLLGYPAERITILTTYNGQKELIRDVVRARCLSHPLFGSPAVIETVDKYQGSQNDYVLLSLVRTRHAGFLRDVRRLIVALSRARLGLYIFARVALFDKVPELEHVFNLLKERPTTMQLYPNESYTETLRPVDQASEEEAVVEVTNMEHMAQSVYSMAVERLREVNQGAQEQVHPGNQDEAEVTGDNDDAEVKESEAMDQDADGAEEQANGVSDAKAAPMETAAEPDEEAQPAEEPAPVASESSASASDNETLTEEDVKKMKVAELKEALQARQIAFDSKDRKAELQEHLLKAISS</sequence>
<comment type="similarity">
    <text evidence="1">Belongs to the CWF11 family.</text>
</comment>
<dbReference type="GO" id="GO:0004386">
    <property type="term" value="F:helicase activity"/>
    <property type="evidence" value="ECO:0007669"/>
    <property type="project" value="InterPro"/>
</dbReference>
<dbReference type="KEGG" id="mbr:MONBRDRAFT_38574"/>
<feature type="compositionally biased region" description="Acidic residues" evidence="2">
    <location>
        <begin position="1443"/>
        <end position="1452"/>
    </location>
</feature>
<evidence type="ECO:0000313" key="10">
    <source>
        <dbReference type="Proteomes" id="UP000001357"/>
    </source>
</evidence>
<dbReference type="Gene3D" id="1.10.720.30">
    <property type="entry name" value="SAP domain"/>
    <property type="match status" value="1"/>
</dbReference>
<feature type="compositionally biased region" description="Low complexity" evidence="2">
    <location>
        <begin position="1479"/>
        <end position="1494"/>
    </location>
</feature>
<feature type="compositionally biased region" description="Acidic residues" evidence="2">
    <location>
        <begin position="1425"/>
        <end position="1435"/>
    </location>
</feature>
<keyword evidence="1" id="KW-0508">mRNA splicing</keyword>
<dbReference type="InterPro" id="IPR048966">
    <property type="entry name" value="Aquarius_b-barrel"/>
</dbReference>
<keyword evidence="10" id="KW-1185">Reference proteome</keyword>
<evidence type="ECO:0000259" key="8">
    <source>
        <dbReference type="Pfam" id="PF21144"/>
    </source>
</evidence>
<evidence type="ECO:0000259" key="6">
    <source>
        <dbReference type="Pfam" id="PF16399"/>
    </source>
</evidence>
<dbReference type="InterPro" id="IPR036361">
    <property type="entry name" value="SAP_dom_sf"/>
</dbReference>
<evidence type="ECO:0008006" key="11">
    <source>
        <dbReference type="Google" id="ProtNLM"/>
    </source>
</evidence>
<dbReference type="InterPro" id="IPR025856">
    <property type="entry name" value="HeH/LEM_domain"/>
</dbReference>
<dbReference type="PANTHER" id="PTHR10887">
    <property type="entry name" value="DNA2/NAM7 HELICASE FAMILY"/>
    <property type="match status" value="1"/>
</dbReference>
<dbReference type="InterPro" id="IPR027417">
    <property type="entry name" value="P-loop_NTPase"/>
</dbReference>
<dbReference type="GO" id="GO:0000398">
    <property type="term" value="P:mRNA splicing, via spliceosome"/>
    <property type="evidence" value="ECO:0007669"/>
    <property type="project" value="InterPro"/>
</dbReference>
<dbReference type="InParanoid" id="A9V8U6"/>
<dbReference type="FunCoup" id="A9V8U6">
    <property type="interactions" value="1598"/>
</dbReference>
<dbReference type="PIRSF" id="PIRSF038901">
    <property type="entry name" value="AQR_cwf11"/>
    <property type="match status" value="1"/>
</dbReference>
<feature type="domain" description="RNA helicase aquarius N-terminal" evidence="6">
    <location>
        <begin position="75"/>
        <end position="477"/>
    </location>
</feature>
<feature type="domain" description="RNA helicase aquarius beta-barrel" evidence="7">
    <location>
        <begin position="560"/>
        <end position="629"/>
    </location>
</feature>
<dbReference type="GeneID" id="5894495"/>
<dbReference type="InterPro" id="IPR047187">
    <property type="entry name" value="SF1_C_Upf1"/>
</dbReference>
<feature type="domain" description="RNA helicase aquarius insertion" evidence="8">
    <location>
        <begin position="750"/>
        <end position="823"/>
    </location>
</feature>
<evidence type="ECO:0000259" key="5">
    <source>
        <dbReference type="Pfam" id="PF13087"/>
    </source>
</evidence>
<dbReference type="STRING" id="81824.A9V8U6"/>
<proteinExistence type="inferred from homology"/>
<dbReference type="InterPro" id="IPR041679">
    <property type="entry name" value="DNA2/NAM7-like_C"/>
</dbReference>
<gene>
    <name evidence="9" type="ORF">MONBRDRAFT_38574</name>
</gene>
<dbReference type="CDD" id="cd17935">
    <property type="entry name" value="EEXXQc_AQR"/>
    <property type="match status" value="1"/>
</dbReference>
<organism evidence="9 10">
    <name type="scientific">Monosiga brevicollis</name>
    <name type="common">Choanoflagellate</name>
    <dbReference type="NCBI Taxonomy" id="81824"/>
    <lineage>
        <taxon>Eukaryota</taxon>
        <taxon>Choanoflagellata</taxon>
        <taxon>Craspedida</taxon>
        <taxon>Salpingoecidae</taxon>
        <taxon>Monosiga</taxon>
    </lineage>
</organism>
<keyword evidence="1" id="KW-0539">Nucleus</keyword>
<dbReference type="Pfam" id="PF12949">
    <property type="entry name" value="HeH"/>
    <property type="match status" value="1"/>
</dbReference>
<dbReference type="InterPro" id="IPR048967">
    <property type="entry name" value="Aquarius_insert"/>
</dbReference>
<dbReference type="InterPro" id="IPR045055">
    <property type="entry name" value="DNA2/NAM7-like"/>
</dbReference>
<dbReference type="InterPro" id="IPR026300">
    <property type="entry name" value="CWF11_fam"/>
</dbReference>
<dbReference type="InterPro" id="IPR041677">
    <property type="entry name" value="DNA2/NAM7_AAA_11"/>
</dbReference>
<dbReference type="Pfam" id="PF13087">
    <property type="entry name" value="AAA_12"/>
    <property type="match status" value="1"/>
</dbReference>
<dbReference type="CDD" id="cd12935">
    <property type="entry name" value="LEM_like"/>
    <property type="match status" value="1"/>
</dbReference>
<dbReference type="RefSeq" id="XP_001749129.1">
    <property type="nucleotide sequence ID" value="XM_001749077.1"/>
</dbReference>
<dbReference type="OMA" id="YRVWLDC"/>
<evidence type="ECO:0000259" key="4">
    <source>
        <dbReference type="Pfam" id="PF13086"/>
    </source>
</evidence>
<feature type="domain" description="HeH/LEM" evidence="3">
    <location>
        <begin position="1505"/>
        <end position="1537"/>
    </location>
</feature>
<dbReference type="EMBL" id="CH991569">
    <property type="protein sequence ID" value="EDQ85935.1"/>
    <property type="molecule type" value="Genomic_DNA"/>
</dbReference>